<gene>
    <name evidence="3" type="ORF">ACE1CC_35200</name>
</gene>
<dbReference type="EMBL" id="JBHFNQ010000257">
    <property type="protein sequence ID" value="MFB2882125.1"/>
    <property type="molecule type" value="Genomic_DNA"/>
</dbReference>
<dbReference type="InterPro" id="IPR011989">
    <property type="entry name" value="ARM-like"/>
</dbReference>
<name>A0ABV4XH61_9CYAN</name>
<sequence length="202" mass="23084">MSFYTEFDQLNVEDLKQRFYASPPEGEEYATVYYQEIGQLIQERGEEAIDFLKNAIKTANTSQLQGILFALSNSQQKDGDLKTLLLSYLQDHRSIIVMEAIDALSRLGAKDTLDYILALREHSSPYVRASVLRFLRRWYPEIAFNLLVEALKDPDFIVRENAADELGELEITEAIDYLNPLVKDPHPDVRQAAQTAIEILQA</sequence>
<accession>A0ABV4XH61</accession>
<dbReference type="SUPFAM" id="SSF48371">
    <property type="entry name" value="ARM repeat"/>
    <property type="match status" value="1"/>
</dbReference>
<dbReference type="Pfam" id="PF13646">
    <property type="entry name" value="HEAT_2"/>
    <property type="match status" value="1"/>
</dbReference>
<organism evidence="3 4">
    <name type="scientific">Floridaenema aerugineum BLCC-F46</name>
    <dbReference type="NCBI Taxonomy" id="3153654"/>
    <lineage>
        <taxon>Bacteria</taxon>
        <taxon>Bacillati</taxon>
        <taxon>Cyanobacteriota</taxon>
        <taxon>Cyanophyceae</taxon>
        <taxon>Oscillatoriophycideae</taxon>
        <taxon>Aerosakkonematales</taxon>
        <taxon>Aerosakkonemataceae</taxon>
        <taxon>Floridanema</taxon>
        <taxon>Floridanema aerugineum</taxon>
    </lineage>
</organism>
<proteinExistence type="predicted"/>
<evidence type="ECO:0000313" key="4">
    <source>
        <dbReference type="Proteomes" id="UP001576774"/>
    </source>
</evidence>
<keyword evidence="1" id="KW-0042">Antenna complex</keyword>
<evidence type="ECO:0000256" key="2">
    <source>
        <dbReference type="ARBA" id="ARBA00022738"/>
    </source>
</evidence>
<dbReference type="Proteomes" id="UP001576774">
    <property type="component" value="Unassembled WGS sequence"/>
</dbReference>
<comment type="caution">
    <text evidence="3">The sequence shown here is derived from an EMBL/GenBank/DDBJ whole genome shotgun (WGS) entry which is preliminary data.</text>
</comment>
<reference evidence="3 4" key="1">
    <citation type="submission" date="2024-09" db="EMBL/GenBank/DDBJ databases">
        <title>Floridaenema gen nov. (Aerosakkonemataceae, Aerosakkonematales ord. nov., Cyanobacteria) from benthic tropical and subtropical fresh waters, with the description of four new species.</title>
        <authorList>
            <person name="Moretto J.A."/>
            <person name="Berthold D.E."/>
            <person name="Lefler F.W."/>
            <person name="Huang I.-S."/>
            <person name="Laughinghouse H. IV."/>
        </authorList>
    </citation>
    <scope>NUCLEOTIDE SEQUENCE [LARGE SCALE GENOMIC DNA]</scope>
    <source>
        <strain evidence="3 4">BLCC-F46</strain>
    </source>
</reference>
<dbReference type="Gene3D" id="1.25.10.10">
    <property type="entry name" value="Leucine-rich Repeat Variant"/>
    <property type="match status" value="1"/>
</dbReference>
<evidence type="ECO:0000256" key="1">
    <source>
        <dbReference type="ARBA" id="ARBA00022549"/>
    </source>
</evidence>
<dbReference type="InterPro" id="IPR016024">
    <property type="entry name" value="ARM-type_fold"/>
</dbReference>
<keyword evidence="2" id="KW-0605">Phycobilisome</keyword>
<dbReference type="RefSeq" id="WP_413275083.1">
    <property type="nucleotide sequence ID" value="NZ_JBHFNQ010000257.1"/>
</dbReference>
<protein>
    <submittedName>
        <fullName evidence="3">HEAT repeat domain-containing protein</fullName>
    </submittedName>
</protein>
<evidence type="ECO:0000313" key="3">
    <source>
        <dbReference type="EMBL" id="MFB2882125.1"/>
    </source>
</evidence>
<keyword evidence="4" id="KW-1185">Reference proteome</keyword>